<accession>K5WGC1</accession>
<dbReference type="EMBL" id="JH930470">
    <property type="protein sequence ID" value="EKM58149.1"/>
    <property type="molecule type" value="Genomic_DNA"/>
</dbReference>
<dbReference type="HOGENOM" id="CLU_665818_0_0_1"/>
<keyword evidence="4" id="KW-1185">Reference proteome</keyword>
<evidence type="ECO:0000256" key="1">
    <source>
        <dbReference type="SAM" id="MobiDB-lite"/>
    </source>
</evidence>
<keyword evidence="2" id="KW-0472">Membrane</keyword>
<name>K5WGC1_PHACS</name>
<evidence type="ECO:0000313" key="4">
    <source>
        <dbReference type="Proteomes" id="UP000008370"/>
    </source>
</evidence>
<dbReference type="OrthoDB" id="2753342at2759"/>
<gene>
    <name evidence="3" type="ORF">PHACADRAFT_182523</name>
</gene>
<dbReference type="GeneID" id="18910089"/>
<dbReference type="Proteomes" id="UP000008370">
    <property type="component" value="Unassembled WGS sequence"/>
</dbReference>
<dbReference type="InParanoid" id="K5WGC1"/>
<feature type="transmembrane region" description="Helical" evidence="2">
    <location>
        <begin position="179"/>
        <end position="198"/>
    </location>
</feature>
<keyword evidence="2" id="KW-0812">Transmembrane</keyword>
<sequence>MTAVDMKHGGGGRDHKCHISSERALPESTRPVHRYHDTDKDRTGINLQIASNGCGKASGFSYGEDRRVPRLLPGRPAKRHWGVRVVNRVGVQLGKNVDSSLNAISSASQSRPCRSLPSNPARHGCSDGNDRPHRHTAGGRVLRRVAQAQSHHQGQTHCAPQGCTLSSFSSFSAYSTPTLLFLAVALVIFSLVTTHLALQVNRILHAFTDHMDVANAPVKYYRMLNRQYSAAKASIYTVLTLVCDALMIYRVFVVHERKWLAIAVPSVLFLTNISLGTWYIWSVSQPAEDSDMPINSFYVVTLTLNLLSTGKEDEYKCDPRDLQSGHLLLLSHCAHYNEIHAFGWAVDSLRPHVPHHRDDLLDCDDSCVEGTPQHLQGWGFVCGYAFQDRRLRPMSPTNYHVRNGGADKSTVAA</sequence>
<dbReference type="AlphaFoldDB" id="K5WGC1"/>
<dbReference type="KEGG" id="pco:PHACADRAFT_182523"/>
<keyword evidence="2" id="KW-1133">Transmembrane helix</keyword>
<proteinExistence type="predicted"/>
<evidence type="ECO:0000256" key="2">
    <source>
        <dbReference type="SAM" id="Phobius"/>
    </source>
</evidence>
<feature type="transmembrane region" description="Helical" evidence="2">
    <location>
        <begin position="233"/>
        <end position="252"/>
    </location>
</feature>
<feature type="region of interest" description="Disordered" evidence="1">
    <location>
        <begin position="108"/>
        <end position="136"/>
    </location>
</feature>
<dbReference type="RefSeq" id="XP_007393476.1">
    <property type="nucleotide sequence ID" value="XM_007393414.1"/>
</dbReference>
<reference evidence="3 4" key="1">
    <citation type="journal article" date="2012" name="BMC Genomics">
        <title>Comparative genomics of the white-rot fungi, Phanerochaete carnosa and P. chrysosporium, to elucidate the genetic basis of the distinct wood types they colonize.</title>
        <authorList>
            <person name="Suzuki H."/>
            <person name="MacDonald J."/>
            <person name="Syed K."/>
            <person name="Salamov A."/>
            <person name="Hori C."/>
            <person name="Aerts A."/>
            <person name="Henrissat B."/>
            <person name="Wiebenga A."/>
            <person name="vanKuyk P.A."/>
            <person name="Barry K."/>
            <person name="Lindquist E."/>
            <person name="LaButti K."/>
            <person name="Lapidus A."/>
            <person name="Lucas S."/>
            <person name="Coutinho P."/>
            <person name="Gong Y."/>
            <person name="Samejima M."/>
            <person name="Mahadevan R."/>
            <person name="Abou-Zaid M."/>
            <person name="de Vries R.P."/>
            <person name="Igarashi K."/>
            <person name="Yadav J.S."/>
            <person name="Grigoriev I.V."/>
            <person name="Master E.R."/>
        </authorList>
    </citation>
    <scope>NUCLEOTIDE SEQUENCE [LARGE SCALE GENOMIC DNA]</scope>
    <source>
        <strain evidence="3 4">HHB-10118-sp</strain>
    </source>
</reference>
<feature type="transmembrane region" description="Helical" evidence="2">
    <location>
        <begin position="259"/>
        <end position="281"/>
    </location>
</feature>
<organism evidence="3 4">
    <name type="scientific">Phanerochaete carnosa (strain HHB-10118-sp)</name>
    <name type="common">White-rot fungus</name>
    <name type="synonym">Peniophora carnosa</name>
    <dbReference type="NCBI Taxonomy" id="650164"/>
    <lineage>
        <taxon>Eukaryota</taxon>
        <taxon>Fungi</taxon>
        <taxon>Dikarya</taxon>
        <taxon>Basidiomycota</taxon>
        <taxon>Agaricomycotina</taxon>
        <taxon>Agaricomycetes</taxon>
        <taxon>Polyporales</taxon>
        <taxon>Phanerochaetaceae</taxon>
        <taxon>Phanerochaete</taxon>
    </lineage>
</organism>
<evidence type="ECO:0000313" key="3">
    <source>
        <dbReference type="EMBL" id="EKM58149.1"/>
    </source>
</evidence>
<protein>
    <submittedName>
        <fullName evidence="3">Uncharacterized protein</fullName>
    </submittedName>
</protein>